<gene>
    <name evidence="5" type="ORF">C6Y40_13785</name>
</gene>
<evidence type="ECO:0000256" key="2">
    <source>
        <dbReference type="ARBA" id="ARBA00022741"/>
    </source>
</evidence>
<dbReference type="AlphaFoldDB" id="A0A2S9V963"/>
<dbReference type="Pfam" id="PF00005">
    <property type="entry name" value="ABC_tran"/>
    <property type="match status" value="1"/>
</dbReference>
<evidence type="ECO:0000256" key="3">
    <source>
        <dbReference type="ARBA" id="ARBA00022840"/>
    </source>
</evidence>
<dbReference type="SMART" id="SM00382">
    <property type="entry name" value="AAA"/>
    <property type="match status" value="1"/>
</dbReference>
<sequence length="341" mass="36367">MECHVTAQAGQFALDIALSTAAEPNWLGIIGQSGAGKSTFLQALAGFNAAANVSGRWHSRDLSKLDNAVLVSAQTPLFPALSVAGNLELVARHNQQLDNVKTIVALCECTALMSRQTNELSGGELQRVKLARALLANPALLLLDESFSAMDRALRFGILHKLKAYLGPHVKVIMVSHDINDIIVSCDHLSIIESGHCVACGPLSEMLNPARGQQANASLPLISVLHGEIEERKMGISRISVGETSVKVVDESAIPVGQSVRLLLPASEVTLATENSTALHTNCLQATVQSVVPYSATQSAVKIVCEGQELTALLDNYDSRINTLKDGQLVWAYFSGQQTLA</sequence>
<dbReference type="InterPro" id="IPR027417">
    <property type="entry name" value="P-loop_NTPase"/>
</dbReference>
<dbReference type="SUPFAM" id="SSF52540">
    <property type="entry name" value="P-loop containing nucleoside triphosphate hydrolases"/>
    <property type="match status" value="1"/>
</dbReference>
<evidence type="ECO:0000259" key="4">
    <source>
        <dbReference type="PROSITE" id="PS50893"/>
    </source>
</evidence>
<dbReference type="OrthoDB" id="9802264at2"/>
<evidence type="ECO:0000313" key="5">
    <source>
        <dbReference type="EMBL" id="PRO73000.1"/>
    </source>
</evidence>
<dbReference type="SUPFAM" id="SSF50331">
    <property type="entry name" value="MOP-like"/>
    <property type="match status" value="1"/>
</dbReference>
<dbReference type="InterPro" id="IPR003439">
    <property type="entry name" value="ABC_transporter-like_ATP-bd"/>
</dbReference>
<feature type="domain" description="ABC transporter" evidence="4">
    <location>
        <begin position="1"/>
        <end position="219"/>
    </location>
</feature>
<dbReference type="InterPro" id="IPR017871">
    <property type="entry name" value="ABC_transporter-like_CS"/>
</dbReference>
<dbReference type="PANTHER" id="PTHR43514:SF4">
    <property type="entry name" value="ABC TRANSPORTER I FAMILY MEMBER 10"/>
    <property type="match status" value="1"/>
</dbReference>
<dbReference type="EMBL" id="PVNP01000149">
    <property type="protein sequence ID" value="PRO73000.1"/>
    <property type="molecule type" value="Genomic_DNA"/>
</dbReference>
<dbReference type="Gene3D" id="3.40.50.300">
    <property type="entry name" value="P-loop containing nucleotide triphosphate hydrolases"/>
    <property type="match status" value="1"/>
</dbReference>
<dbReference type="PANTHER" id="PTHR43514">
    <property type="entry name" value="ABC TRANSPORTER I FAMILY MEMBER 10"/>
    <property type="match status" value="1"/>
</dbReference>
<name>A0A2S9V963_9ALTE</name>
<dbReference type="Proteomes" id="UP000238949">
    <property type="component" value="Unassembled WGS sequence"/>
</dbReference>
<reference evidence="6" key="1">
    <citation type="journal article" date="2020" name="Int. J. Syst. Evol. Microbiol.">
        <title>Alteromonas alba sp. nov., a marine bacterium isolated from the seawater of the West Pacific Ocean.</title>
        <authorList>
            <person name="Sun C."/>
            <person name="Wu Y.-H."/>
            <person name="Xamxidin M."/>
            <person name="Cheng H."/>
            <person name="Xu X.-W."/>
        </authorList>
    </citation>
    <scope>NUCLEOTIDE SEQUENCE [LARGE SCALE GENOMIC DNA]</scope>
    <source>
        <strain evidence="6">190</strain>
    </source>
</reference>
<dbReference type="InterPro" id="IPR008995">
    <property type="entry name" value="Mo/tungstate-bd_C_term_dom"/>
</dbReference>
<keyword evidence="2" id="KW-0547">Nucleotide-binding</keyword>
<dbReference type="PROSITE" id="PS00211">
    <property type="entry name" value="ABC_TRANSPORTER_1"/>
    <property type="match status" value="1"/>
</dbReference>
<dbReference type="GO" id="GO:0016887">
    <property type="term" value="F:ATP hydrolysis activity"/>
    <property type="evidence" value="ECO:0007669"/>
    <property type="project" value="InterPro"/>
</dbReference>
<keyword evidence="3" id="KW-0067">ATP-binding</keyword>
<evidence type="ECO:0000256" key="1">
    <source>
        <dbReference type="ARBA" id="ARBA00022448"/>
    </source>
</evidence>
<evidence type="ECO:0000313" key="6">
    <source>
        <dbReference type="Proteomes" id="UP000238949"/>
    </source>
</evidence>
<dbReference type="InterPro" id="IPR003593">
    <property type="entry name" value="AAA+_ATPase"/>
</dbReference>
<proteinExistence type="predicted"/>
<dbReference type="PROSITE" id="PS50893">
    <property type="entry name" value="ABC_TRANSPORTER_2"/>
    <property type="match status" value="1"/>
</dbReference>
<dbReference type="RefSeq" id="WP_105935094.1">
    <property type="nucleotide sequence ID" value="NZ_PVNP01000149.1"/>
</dbReference>
<keyword evidence="1" id="KW-0813">Transport</keyword>
<comment type="caution">
    <text evidence="5">The sequence shown here is derived from an EMBL/GenBank/DDBJ whole genome shotgun (WGS) entry which is preliminary data.</text>
</comment>
<keyword evidence="6" id="KW-1185">Reference proteome</keyword>
<dbReference type="GO" id="GO:0005524">
    <property type="term" value="F:ATP binding"/>
    <property type="evidence" value="ECO:0007669"/>
    <property type="project" value="UniProtKB-KW"/>
</dbReference>
<organism evidence="5 6">
    <name type="scientific">Alteromonas alba</name>
    <dbReference type="NCBI Taxonomy" id="2079529"/>
    <lineage>
        <taxon>Bacteria</taxon>
        <taxon>Pseudomonadati</taxon>
        <taxon>Pseudomonadota</taxon>
        <taxon>Gammaproteobacteria</taxon>
        <taxon>Alteromonadales</taxon>
        <taxon>Alteromonadaceae</taxon>
        <taxon>Alteromonas/Salinimonas group</taxon>
        <taxon>Alteromonas</taxon>
    </lineage>
</organism>
<accession>A0A2S9V963</accession>
<protein>
    <recommendedName>
        <fullName evidence="4">ABC transporter domain-containing protein</fullName>
    </recommendedName>
</protein>
<dbReference type="InterPro" id="IPR050334">
    <property type="entry name" value="Molybdenum_import_ModC"/>
</dbReference>